<dbReference type="PANTHER" id="PTHR43162:SF1">
    <property type="entry name" value="PRESTALK A DIFFERENTIATION PROTEIN A"/>
    <property type="match status" value="1"/>
</dbReference>
<proteinExistence type="predicted"/>
<evidence type="ECO:0000259" key="1">
    <source>
        <dbReference type="Pfam" id="PF13460"/>
    </source>
</evidence>
<dbReference type="SUPFAM" id="SSF51735">
    <property type="entry name" value="NAD(P)-binding Rossmann-fold domains"/>
    <property type="match status" value="1"/>
</dbReference>
<feature type="domain" description="NAD(P)-binding" evidence="1">
    <location>
        <begin position="6"/>
        <end position="176"/>
    </location>
</feature>
<dbReference type="PANTHER" id="PTHR43162">
    <property type="match status" value="1"/>
</dbReference>
<organism evidence="2 3">
    <name type="scientific">Catenulispora yoronensis</name>
    <dbReference type="NCBI Taxonomy" id="450799"/>
    <lineage>
        <taxon>Bacteria</taxon>
        <taxon>Bacillati</taxon>
        <taxon>Actinomycetota</taxon>
        <taxon>Actinomycetes</taxon>
        <taxon>Catenulisporales</taxon>
        <taxon>Catenulisporaceae</taxon>
        <taxon>Catenulispora</taxon>
    </lineage>
</organism>
<gene>
    <name evidence="2" type="ORF">GCM10009839_23180</name>
</gene>
<evidence type="ECO:0000313" key="3">
    <source>
        <dbReference type="Proteomes" id="UP001500751"/>
    </source>
</evidence>
<accession>A0ABN2TYZ3</accession>
<dbReference type="EMBL" id="BAAAQN010000010">
    <property type="protein sequence ID" value="GAA2024684.1"/>
    <property type="molecule type" value="Genomic_DNA"/>
</dbReference>
<reference evidence="2 3" key="1">
    <citation type="journal article" date="2019" name="Int. J. Syst. Evol. Microbiol.">
        <title>The Global Catalogue of Microorganisms (GCM) 10K type strain sequencing project: providing services to taxonomists for standard genome sequencing and annotation.</title>
        <authorList>
            <consortium name="The Broad Institute Genomics Platform"/>
            <consortium name="The Broad Institute Genome Sequencing Center for Infectious Disease"/>
            <person name="Wu L."/>
            <person name="Ma J."/>
        </authorList>
    </citation>
    <scope>NUCLEOTIDE SEQUENCE [LARGE SCALE GENOMIC DNA]</scope>
    <source>
        <strain evidence="2 3">JCM 16014</strain>
    </source>
</reference>
<dbReference type="Gene3D" id="3.90.25.10">
    <property type="entry name" value="UDP-galactose 4-epimerase, domain 1"/>
    <property type="match status" value="1"/>
</dbReference>
<dbReference type="InterPro" id="IPR036291">
    <property type="entry name" value="NAD(P)-bd_dom_sf"/>
</dbReference>
<comment type="caution">
    <text evidence="2">The sequence shown here is derived from an EMBL/GenBank/DDBJ whole genome shotgun (WGS) entry which is preliminary data.</text>
</comment>
<dbReference type="Proteomes" id="UP001500751">
    <property type="component" value="Unassembled WGS sequence"/>
</dbReference>
<sequence>MILITGATGNVGRALVRVLDQEGADVRVLVRDRDRAAELPVRAERAVGDLTVPETLEPVFRGVDRVFLLTQGIGVDQAANAVAAARAAGVRHIVLLSSMNVIPDPMPAMGHWHHAREQLLLDSGIPTTFLRPGGFATNALEWAGTIRAGGYVLDPTGPGRFSMIDPADIAAVAAVTLLQDGHQGRAYAPTGDETGTVADHVSTLAAALGRPIEVRTAATPEEAVQARYPQGAPPALAAAILEGFTMMRADTVGFRTDDVERLLGRRPLGFAQWCARNIDFFS</sequence>
<name>A0ABN2TYZ3_9ACTN</name>
<keyword evidence="3" id="KW-1185">Reference proteome</keyword>
<dbReference type="Pfam" id="PF13460">
    <property type="entry name" value="NAD_binding_10"/>
    <property type="match status" value="1"/>
</dbReference>
<dbReference type="RefSeq" id="WP_344665539.1">
    <property type="nucleotide sequence ID" value="NZ_BAAAQN010000010.1"/>
</dbReference>
<protein>
    <submittedName>
        <fullName evidence="2">NAD(P)H-binding protein</fullName>
    </submittedName>
</protein>
<dbReference type="Gene3D" id="3.40.50.720">
    <property type="entry name" value="NAD(P)-binding Rossmann-like Domain"/>
    <property type="match status" value="1"/>
</dbReference>
<dbReference type="InterPro" id="IPR016040">
    <property type="entry name" value="NAD(P)-bd_dom"/>
</dbReference>
<dbReference type="InterPro" id="IPR051604">
    <property type="entry name" value="Ergot_Alk_Oxidoreductase"/>
</dbReference>
<evidence type="ECO:0000313" key="2">
    <source>
        <dbReference type="EMBL" id="GAA2024684.1"/>
    </source>
</evidence>